<evidence type="ECO:0000256" key="4">
    <source>
        <dbReference type="ARBA" id="ARBA00023204"/>
    </source>
</evidence>
<evidence type="ECO:0000313" key="7">
    <source>
        <dbReference type="Proteomes" id="UP001161406"/>
    </source>
</evidence>
<dbReference type="EC" id="3.2.2.-" evidence="5"/>
<dbReference type="CDD" id="cd00540">
    <property type="entry name" value="AAG"/>
    <property type="match status" value="1"/>
</dbReference>
<dbReference type="NCBIfam" id="TIGR00567">
    <property type="entry name" value="3mg"/>
    <property type="match status" value="1"/>
</dbReference>
<dbReference type="Gene3D" id="3.10.300.10">
    <property type="entry name" value="Methylpurine-DNA glycosylase (MPG)"/>
    <property type="match status" value="1"/>
</dbReference>
<dbReference type="InterPro" id="IPR036995">
    <property type="entry name" value="MPG_sf"/>
</dbReference>
<dbReference type="InterPro" id="IPR011034">
    <property type="entry name" value="Formyl_transferase-like_C_sf"/>
</dbReference>
<dbReference type="PANTHER" id="PTHR10429">
    <property type="entry name" value="DNA-3-METHYLADENINE GLYCOSYLASE"/>
    <property type="match status" value="1"/>
</dbReference>
<dbReference type="NCBIfam" id="NF002003">
    <property type="entry name" value="PRK00802.1-3"/>
    <property type="match status" value="1"/>
</dbReference>
<comment type="similarity">
    <text evidence="1 5">Belongs to the DNA glycosylase MPG family.</text>
</comment>
<accession>A0ABQ5UGA7</accession>
<reference evidence="6" key="2">
    <citation type="submission" date="2023-01" db="EMBL/GenBank/DDBJ databases">
        <title>Draft genome sequence of Devosia yakushimensis strain NBRC 103855.</title>
        <authorList>
            <person name="Sun Q."/>
            <person name="Mori K."/>
        </authorList>
    </citation>
    <scope>NUCLEOTIDE SEQUENCE</scope>
    <source>
        <strain evidence="6">NBRC 103855</strain>
    </source>
</reference>
<evidence type="ECO:0000313" key="6">
    <source>
        <dbReference type="EMBL" id="GLQ11130.1"/>
    </source>
</evidence>
<keyword evidence="7" id="KW-1185">Reference proteome</keyword>
<sequence length="197" mass="20965">MSTPAAVSISVALPPDFFDRPVLDVARDLIGVTLLVDGVGGPLVEVEAYDPSDPASHSFNGPTPRNAAMFGPPGRAYVYKIYGIHWCLNFVCRPGSAVLIRALEPTCGTHLMAERRGGLPARQLCSGPGKLCQALDITIAHNGLPLDAQPFELLPGEPSEIHAGPRIGITKGVETPWRFVARHSPFLSKPLPRMAGG</sequence>
<dbReference type="InterPro" id="IPR003180">
    <property type="entry name" value="MPG"/>
</dbReference>
<keyword evidence="3 5" id="KW-0378">Hydrolase</keyword>
<keyword evidence="4 5" id="KW-0234">DNA repair</keyword>
<evidence type="ECO:0000256" key="5">
    <source>
        <dbReference type="HAMAP-Rule" id="MF_00527"/>
    </source>
</evidence>
<organism evidence="6 7">
    <name type="scientific">Devosia yakushimensis</name>
    <dbReference type="NCBI Taxonomy" id="470028"/>
    <lineage>
        <taxon>Bacteria</taxon>
        <taxon>Pseudomonadati</taxon>
        <taxon>Pseudomonadota</taxon>
        <taxon>Alphaproteobacteria</taxon>
        <taxon>Hyphomicrobiales</taxon>
        <taxon>Devosiaceae</taxon>
        <taxon>Devosia</taxon>
    </lineage>
</organism>
<proteinExistence type="inferred from homology"/>
<keyword evidence="2 5" id="KW-0227">DNA damage</keyword>
<comment type="caution">
    <text evidence="6">The sequence shown here is derived from an EMBL/GenBank/DDBJ whole genome shotgun (WGS) entry which is preliminary data.</text>
</comment>
<evidence type="ECO:0000256" key="3">
    <source>
        <dbReference type="ARBA" id="ARBA00022801"/>
    </source>
</evidence>
<evidence type="ECO:0000256" key="1">
    <source>
        <dbReference type="ARBA" id="ARBA00009232"/>
    </source>
</evidence>
<name>A0ABQ5UGA7_9HYPH</name>
<dbReference type="HAMAP" id="MF_00527">
    <property type="entry name" value="3MGH"/>
    <property type="match status" value="1"/>
</dbReference>
<protein>
    <recommendedName>
        <fullName evidence="5">Putative 3-methyladenine DNA glycosylase</fullName>
        <ecNumber evidence="5">3.2.2.-</ecNumber>
    </recommendedName>
</protein>
<dbReference type="SUPFAM" id="SSF50486">
    <property type="entry name" value="FMT C-terminal domain-like"/>
    <property type="match status" value="1"/>
</dbReference>
<dbReference type="RefSeq" id="WP_284392330.1">
    <property type="nucleotide sequence ID" value="NZ_BSNG01000001.1"/>
</dbReference>
<reference evidence="6" key="1">
    <citation type="journal article" date="2014" name="Int. J. Syst. Evol. Microbiol.">
        <title>Complete genome of a new Firmicutes species belonging to the dominant human colonic microbiota ('Ruminococcus bicirculans') reveals two chromosomes and a selective capacity to utilize plant glucans.</title>
        <authorList>
            <consortium name="NISC Comparative Sequencing Program"/>
            <person name="Wegmann U."/>
            <person name="Louis P."/>
            <person name="Goesmann A."/>
            <person name="Henrissat B."/>
            <person name="Duncan S.H."/>
            <person name="Flint H.J."/>
        </authorList>
    </citation>
    <scope>NUCLEOTIDE SEQUENCE</scope>
    <source>
        <strain evidence="6">NBRC 103855</strain>
    </source>
</reference>
<gene>
    <name evidence="6" type="ORF">GCM10007913_30620</name>
</gene>
<evidence type="ECO:0000256" key="2">
    <source>
        <dbReference type="ARBA" id="ARBA00022763"/>
    </source>
</evidence>
<dbReference type="Proteomes" id="UP001161406">
    <property type="component" value="Unassembled WGS sequence"/>
</dbReference>
<dbReference type="EMBL" id="BSNG01000001">
    <property type="protein sequence ID" value="GLQ11130.1"/>
    <property type="molecule type" value="Genomic_DNA"/>
</dbReference>
<dbReference type="Pfam" id="PF02245">
    <property type="entry name" value="Pur_DNA_glyco"/>
    <property type="match status" value="1"/>
</dbReference>
<dbReference type="PANTHER" id="PTHR10429:SF0">
    <property type="entry name" value="DNA-3-METHYLADENINE GLYCOSYLASE"/>
    <property type="match status" value="1"/>
</dbReference>